<evidence type="ECO:0000313" key="2">
    <source>
        <dbReference type="WBParaSite" id="RSKR_0000290500.1"/>
    </source>
</evidence>
<accession>A0AC35TQB6</accession>
<dbReference type="WBParaSite" id="RSKR_0000290500.1">
    <property type="protein sequence ID" value="RSKR_0000290500.1"/>
    <property type="gene ID" value="RSKR_0000290500"/>
</dbReference>
<sequence length="430" mass="47476">MQLLGSILVSTLIALSFSLPITNDISKEKATTYVPCQADILFAIDASNDALTTPQFNSQIHLLKNNWVTSAWTNFERVGLAWYNSDAVTHYGFETMNSKREFDLYTENAKLTNGTDFKNLLDSLLLMPRSIADTFTLNTFIFVSYISPSDIQASIPSFQQLKSHGSVNIIILGNALTSFQLTPFGADRVISWDFSTPNDALGNFVMSNIVCSNGPTPSPPKVTTTLKPTTTATLEPTTTIPKINTHCNAYVSFSVDASSDVLDLTLFQRQIAFIEDPLTLDYKGAPWHKSYHTVALIAYAGRVIDTAQFGQLSTNPGNDGFLDNIEQEDGMSLATLLPALNMLELDFEEKLNTVIFISETLPSDIRKATEGCAELLKRGSLIFVAMGDEVDASLLRTLPHTAVIEWPDMLVYDHQLLRQEILGNFACDEL</sequence>
<dbReference type="Proteomes" id="UP000095286">
    <property type="component" value="Unplaced"/>
</dbReference>
<organism evidence="1 2">
    <name type="scientific">Rhabditophanes sp. KR3021</name>
    <dbReference type="NCBI Taxonomy" id="114890"/>
    <lineage>
        <taxon>Eukaryota</taxon>
        <taxon>Metazoa</taxon>
        <taxon>Ecdysozoa</taxon>
        <taxon>Nematoda</taxon>
        <taxon>Chromadorea</taxon>
        <taxon>Rhabditida</taxon>
        <taxon>Tylenchina</taxon>
        <taxon>Panagrolaimomorpha</taxon>
        <taxon>Strongyloidoidea</taxon>
        <taxon>Alloionematidae</taxon>
        <taxon>Rhabditophanes</taxon>
    </lineage>
</organism>
<proteinExistence type="predicted"/>
<reference evidence="2" key="1">
    <citation type="submission" date="2016-11" db="UniProtKB">
        <authorList>
            <consortium name="WormBaseParasite"/>
        </authorList>
    </citation>
    <scope>IDENTIFICATION</scope>
    <source>
        <strain evidence="2">KR3021</strain>
    </source>
</reference>
<name>A0AC35TQB6_9BILA</name>
<evidence type="ECO:0000313" key="1">
    <source>
        <dbReference type="Proteomes" id="UP000095286"/>
    </source>
</evidence>
<protein>
    <submittedName>
        <fullName evidence="2">VWFA domain-containing protein</fullName>
    </submittedName>
</protein>